<gene>
    <name evidence="4" type="ORF">H9L09_08470</name>
</gene>
<dbReference type="GO" id="GO:0004721">
    <property type="term" value="F:phosphoprotein phosphatase activity"/>
    <property type="evidence" value="ECO:0007669"/>
    <property type="project" value="UniProtKB-KW"/>
</dbReference>
<dbReference type="SMART" id="SM00195">
    <property type="entry name" value="DSPc"/>
    <property type="match status" value="1"/>
</dbReference>
<dbReference type="AlphaFoldDB" id="A0A7G9RFH3"/>
<feature type="domain" description="Tyrosine specific protein phosphatases" evidence="3">
    <location>
        <begin position="92"/>
        <end position="154"/>
    </location>
</feature>
<organism evidence="4 5">
    <name type="scientific">Nocardioides mesophilus</name>
    <dbReference type="NCBI Taxonomy" id="433659"/>
    <lineage>
        <taxon>Bacteria</taxon>
        <taxon>Bacillati</taxon>
        <taxon>Actinomycetota</taxon>
        <taxon>Actinomycetes</taxon>
        <taxon>Propionibacteriales</taxon>
        <taxon>Nocardioidaceae</taxon>
        <taxon>Nocardioides</taxon>
    </lineage>
</organism>
<dbReference type="RefSeq" id="WP_187580188.1">
    <property type="nucleotide sequence ID" value="NZ_CP060713.1"/>
</dbReference>
<dbReference type="PROSITE" id="PS50056">
    <property type="entry name" value="TYR_PHOSPHATASE_2"/>
    <property type="match status" value="1"/>
</dbReference>
<dbReference type="KEGG" id="nmes:H9L09_08470"/>
<keyword evidence="1" id="KW-0378">Hydrolase</keyword>
<dbReference type="EMBL" id="CP060713">
    <property type="protein sequence ID" value="QNN54348.1"/>
    <property type="molecule type" value="Genomic_DNA"/>
</dbReference>
<keyword evidence="5" id="KW-1185">Reference proteome</keyword>
<protein>
    <submittedName>
        <fullName evidence="4">Dual specificity protein phosphatase family protein</fullName>
    </submittedName>
</protein>
<accession>A0A7G9RFH3</accession>
<evidence type="ECO:0000256" key="2">
    <source>
        <dbReference type="ARBA" id="ARBA00022912"/>
    </source>
</evidence>
<dbReference type="Proteomes" id="UP000515947">
    <property type="component" value="Chromosome"/>
</dbReference>
<keyword evidence="2" id="KW-0904">Protein phosphatase</keyword>
<proteinExistence type="predicted"/>
<name>A0A7G9RFH3_9ACTN</name>
<sequence length="166" mass="18025">MPETTETLNWTTDPVDLPGVEPADPPTEMLAGRLWHGGCPVDFDWVRATGVDLVVDLADPDAYPPAEQIDGLAYLKCPLVDGETVPDPALTTGLARLVADLVRDGRQALVHCTFGRNRSGLVTALVVRELLGLTGAEALRYVQDRRDRAANNEQFAQWLRSLPAPA</sequence>
<reference evidence="4 5" key="1">
    <citation type="submission" date="2020-08" db="EMBL/GenBank/DDBJ databases">
        <title>Genome sequence of Nocardioides mesophilus KACC 16243T.</title>
        <authorList>
            <person name="Hyun D.-W."/>
            <person name="Bae J.-W."/>
        </authorList>
    </citation>
    <scope>NUCLEOTIDE SEQUENCE [LARGE SCALE GENOMIC DNA]</scope>
    <source>
        <strain evidence="4 5">KACC 16243</strain>
    </source>
</reference>
<dbReference type="InterPro" id="IPR000340">
    <property type="entry name" value="Dual-sp_phosphatase_cat-dom"/>
</dbReference>
<evidence type="ECO:0000256" key="1">
    <source>
        <dbReference type="ARBA" id="ARBA00022801"/>
    </source>
</evidence>
<dbReference type="InterPro" id="IPR000387">
    <property type="entry name" value="Tyr_Pase_dom"/>
</dbReference>
<dbReference type="Pfam" id="PF00782">
    <property type="entry name" value="DSPc"/>
    <property type="match status" value="1"/>
</dbReference>
<evidence type="ECO:0000313" key="5">
    <source>
        <dbReference type="Proteomes" id="UP000515947"/>
    </source>
</evidence>
<dbReference type="InterPro" id="IPR016130">
    <property type="entry name" value="Tyr_Pase_AS"/>
</dbReference>
<dbReference type="InterPro" id="IPR029021">
    <property type="entry name" value="Prot-tyrosine_phosphatase-like"/>
</dbReference>
<evidence type="ECO:0000259" key="3">
    <source>
        <dbReference type="PROSITE" id="PS50056"/>
    </source>
</evidence>
<evidence type="ECO:0000313" key="4">
    <source>
        <dbReference type="EMBL" id="QNN54348.1"/>
    </source>
</evidence>
<dbReference type="PROSITE" id="PS00383">
    <property type="entry name" value="TYR_PHOSPHATASE_1"/>
    <property type="match status" value="1"/>
</dbReference>
<dbReference type="Gene3D" id="3.90.190.10">
    <property type="entry name" value="Protein tyrosine phosphatase superfamily"/>
    <property type="match status" value="1"/>
</dbReference>
<dbReference type="SUPFAM" id="SSF52799">
    <property type="entry name" value="(Phosphotyrosine protein) phosphatases II"/>
    <property type="match status" value="1"/>
</dbReference>
<dbReference type="InterPro" id="IPR020422">
    <property type="entry name" value="TYR_PHOSPHATASE_DUAL_dom"/>
</dbReference>